<accession>A0A9E4DRH0</accession>
<evidence type="ECO:0000313" key="5">
    <source>
        <dbReference type="Proteomes" id="UP000813384"/>
    </source>
</evidence>
<organism evidence="4 5">
    <name type="scientific">Enterococcus aquimarinus</name>
    <dbReference type="NCBI Taxonomy" id="328396"/>
    <lineage>
        <taxon>Bacteria</taxon>
        <taxon>Bacillati</taxon>
        <taxon>Bacillota</taxon>
        <taxon>Bacilli</taxon>
        <taxon>Lactobacillales</taxon>
        <taxon>Enterococcaceae</taxon>
        <taxon>Enterococcus</taxon>
    </lineage>
</organism>
<dbReference type="EMBL" id="JAJJVO010000062">
    <property type="protein sequence ID" value="MCC9273449.1"/>
    <property type="molecule type" value="Genomic_DNA"/>
</dbReference>
<evidence type="ECO:0000313" key="4">
    <source>
        <dbReference type="EMBL" id="MCC9273449.1"/>
    </source>
</evidence>
<reference evidence="4" key="2">
    <citation type="submission" date="2021-11" db="EMBL/GenBank/DDBJ databases">
        <authorList>
            <person name="Gilroy R."/>
        </authorList>
    </citation>
    <scope>NUCLEOTIDE SEQUENCE</scope>
    <source>
        <strain evidence="4">150</strain>
    </source>
</reference>
<name>A0A9E4DRH0_9ENTE</name>
<feature type="domain" description="PepSY" evidence="2">
    <location>
        <begin position="105"/>
        <end position="158"/>
    </location>
</feature>
<keyword evidence="1" id="KW-1133">Transmembrane helix</keyword>
<dbReference type="SUPFAM" id="SSF54403">
    <property type="entry name" value="Cystatin/monellin"/>
    <property type="match status" value="2"/>
</dbReference>
<sequence>MNKAEKKERKKILILFSLIVALLLIILFSAIFYIRASRPMRQAKEEAIQLAKEHVDIQRVDQFYWFTREETYFSLVGETEAGKNVVVIIPKTGEKLLIFDEKDGLTQEQARAVVQELAPQERIKKTTLGMFNDQVVWEVMTKGNDELHYYLIDFKDGSLVHRLPSQE</sequence>
<feature type="transmembrane region" description="Helical" evidence="1">
    <location>
        <begin position="12"/>
        <end position="34"/>
    </location>
</feature>
<evidence type="ECO:0000259" key="2">
    <source>
        <dbReference type="Pfam" id="PF03413"/>
    </source>
</evidence>
<comment type="caution">
    <text evidence="4">The sequence shown here is derived from an EMBL/GenBank/DDBJ whole genome shotgun (WGS) entry which is preliminary data.</text>
</comment>
<dbReference type="AlphaFoldDB" id="A0A9E4DRH0"/>
<dbReference type="InterPro" id="IPR025711">
    <property type="entry name" value="PepSY"/>
</dbReference>
<dbReference type="Pfam" id="PF03413">
    <property type="entry name" value="PepSY"/>
    <property type="match status" value="1"/>
</dbReference>
<protein>
    <submittedName>
        <fullName evidence="4">DUF5590 domain-containing protein</fullName>
    </submittedName>
</protein>
<dbReference type="Pfam" id="PF17881">
    <property type="entry name" value="TseB"/>
    <property type="match status" value="1"/>
</dbReference>
<dbReference type="Gene3D" id="3.10.450.40">
    <property type="match status" value="2"/>
</dbReference>
<evidence type="ECO:0000259" key="3">
    <source>
        <dbReference type="Pfam" id="PF17881"/>
    </source>
</evidence>
<proteinExistence type="predicted"/>
<dbReference type="InterPro" id="IPR046350">
    <property type="entry name" value="Cystatin_sf"/>
</dbReference>
<dbReference type="Proteomes" id="UP000813384">
    <property type="component" value="Unassembled WGS sequence"/>
</dbReference>
<feature type="domain" description="Cell wall elongation regulator TseB-like" evidence="3">
    <location>
        <begin position="46"/>
        <end position="90"/>
    </location>
</feature>
<dbReference type="InterPro" id="IPR041401">
    <property type="entry name" value="TseB-like_dom"/>
</dbReference>
<keyword evidence="1" id="KW-0812">Transmembrane</keyword>
<reference evidence="4" key="1">
    <citation type="journal article" date="2021" name="PeerJ">
        <title>Extensive microbial diversity within the chicken gut microbiome revealed by metagenomics and culture.</title>
        <authorList>
            <person name="Gilroy R."/>
            <person name="Ravi A."/>
            <person name="Getino M."/>
            <person name="Pursley I."/>
            <person name="Horton D.L."/>
            <person name="Alikhan N.F."/>
            <person name="Baker D."/>
            <person name="Gharbi K."/>
            <person name="Hall N."/>
            <person name="Watson M."/>
            <person name="Adriaenssens E.M."/>
            <person name="Foster-Nyarko E."/>
            <person name="Jarju S."/>
            <person name="Secka A."/>
            <person name="Antonio M."/>
            <person name="Oren A."/>
            <person name="Chaudhuri R.R."/>
            <person name="La Ragione R."/>
            <person name="Hildebrand F."/>
            <person name="Pallen M.J."/>
        </authorList>
    </citation>
    <scope>NUCLEOTIDE SEQUENCE</scope>
    <source>
        <strain evidence="4">150</strain>
    </source>
</reference>
<gene>
    <name evidence="4" type="ORF">K8V42_04065</name>
</gene>
<evidence type="ECO:0000256" key="1">
    <source>
        <dbReference type="SAM" id="Phobius"/>
    </source>
</evidence>
<dbReference type="OrthoDB" id="2242521at2"/>
<keyword evidence="1" id="KW-0472">Membrane</keyword>
<dbReference type="RefSeq" id="WP_071874151.1">
    <property type="nucleotide sequence ID" value="NZ_JBHSHF010000014.1"/>
</dbReference>